<keyword evidence="3" id="KW-1185">Reference proteome</keyword>
<feature type="compositionally biased region" description="Polar residues" evidence="1">
    <location>
        <begin position="117"/>
        <end position="127"/>
    </location>
</feature>
<name>A0A8H6HGY7_9AGAR</name>
<gene>
    <name evidence="2" type="ORF">DFP72DRAFT_1175502</name>
</gene>
<evidence type="ECO:0000313" key="2">
    <source>
        <dbReference type="EMBL" id="KAF6746624.1"/>
    </source>
</evidence>
<evidence type="ECO:0000256" key="1">
    <source>
        <dbReference type="SAM" id="MobiDB-lite"/>
    </source>
</evidence>
<sequence length="198" mass="21888">MAYKCRFGRLGELPDIEKVLWAQQEAVRITPEGSEDLPKRLSNLGGSFVDRFERSGELSDIAEAISALQKAVQLTPEYIPYFPDLLTSLGGTYFRRFDRTDLFTVTPPELPTPGSGRPNTCPTSTHRLTNEAHPLRVTPPSTYTFPSTTTGTTPGTPLNFLPPTFPAISFTNLASKLSRSPPFSILLQYMYSPSLSPM</sequence>
<feature type="region of interest" description="Disordered" evidence="1">
    <location>
        <begin position="107"/>
        <end position="127"/>
    </location>
</feature>
<protein>
    <submittedName>
        <fullName evidence="2">Uncharacterized protein</fullName>
    </submittedName>
</protein>
<organism evidence="2 3">
    <name type="scientific">Ephemerocybe angulata</name>
    <dbReference type="NCBI Taxonomy" id="980116"/>
    <lineage>
        <taxon>Eukaryota</taxon>
        <taxon>Fungi</taxon>
        <taxon>Dikarya</taxon>
        <taxon>Basidiomycota</taxon>
        <taxon>Agaricomycotina</taxon>
        <taxon>Agaricomycetes</taxon>
        <taxon>Agaricomycetidae</taxon>
        <taxon>Agaricales</taxon>
        <taxon>Agaricineae</taxon>
        <taxon>Psathyrellaceae</taxon>
        <taxon>Ephemerocybe</taxon>
    </lineage>
</organism>
<accession>A0A8H6HGY7</accession>
<proteinExistence type="predicted"/>
<dbReference type="EMBL" id="JACGCI010000090">
    <property type="protein sequence ID" value="KAF6746624.1"/>
    <property type="molecule type" value="Genomic_DNA"/>
</dbReference>
<feature type="compositionally biased region" description="Low complexity" evidence="1">
    <location>
        <begin position="138"/>
        <end position="153"/>
    </location>
</feature>
<evidence type="ECO:0000313" key="3">
    <source>
        <dbReference type="Proteomes" id="UP000521943"/>
    </source>
</evidence>
<dbReference type="OrthoDB" id="3259646at2759"/>
<dbReference type="Proteomes" id="UP000521943">
    <property type="component" value="Unassembled WGS sequence"/>
</dbReference>
<comment type="caution">
    <text evidence="2">The sequence shown here is derived from an EMBL/GenBank/DDBJ whole genome shotgun (WGS) entry which is preliminary data.</text>
</comment>
<dbReference type="AlphaFoldDB" id="A0A8H6HGY7"/>
<reference evidence="2 3" key="1">
    <citation type="submission" date="2020-07" db="EMBL/GenBank/DDBJ databases">
        <title>Comparative genomics of pyrophilous fungi reveals a link between fire events and developmental genes.</title>
        <authorList>
            <consortium name="DOE Joint Genome Institute"/>
            <person name="Steindorff A.S."/>
            <person name="Carver A."/>
            <person name="Calhoun S."/>
            <person name="Stillman K."/>
            <person name="Liu H."/>
            <person name="Lipzen A."/>
            <person name="Pangilinan J."/>
            <person name="Labutti K."/>
            <person name="Bruns T.D."/>
            <person name="Grigoriev I.V."/>
        </authorList>
    </citation>
    <scope>NUCLEOTIDE SEQUENCE [LARGE SCALE GENOMIC DNA]</scope>
    <source>
        <strain evidence="2 3">CBS 144469</strain>
    </source>
</reference>
<feature type="region of interest" description="Disordered" evidence="1">
    <location>
        <begin position="134"/>
        <end position="153"/>
    </location>
</feature>